<gene>
    <name evidence="1" type="ORF">vBRpoPV13_58</name>
</gene>
<organism evidence="1 2">
    <name type="scientific">Ruegeria phage vB_RpoP-V13</name>
    <dbReference type="NCBI Taxonomy" id="2218612"/>
    <lineage>
        <taxon>Viruses</taxon>
        <taxon>Duplodnaviria</taxon>
        <taxon>Heunggongvirae</taxon>
        <taxon>Uroviricota</taxon>
        <taxon>Caudoviricetes</taxon>
        <taxon>Schitoviridae</taxon>
        <taxon>Rhodovirinae</taxon>
        <taxon>Pomeroyivirus</taxon>
        <taxon>Pomeroyivirus V13</taxon>
    </lineage>
</organism>
<dbReference type="EMBL" id="MH015256">
    <property type="protein sequence ID" value="AWY09415.1"/>
    <property type="molecule type" value="Genomic_DNA"/>
</dbReference>
<keyword evidence="2" id="KW-1185">Reference proteome</keyword>
<accession>A0A2Z4QGN6</accession>
<evidence type="ECO:0000313" key="1">
    <source>
        <dbReference type="EMBL" id="AWY09415.1"/>
    </source>
</evidence>
<reference evidence="1 2" key="1">
    <citation type="submission" date="2018-03" db="EMBL/GenBank/DDBJ databases">
        <title>Diverse roseophage infecting Ruegeria pomeroyi DSS-3.</title>
        <authorList>
            <person name="Zhan Y."/>
            <person name="Chen F."/>
            <person name="Wommack E."/>
            <person name="Nasko D."/>
        </authorList>
    </citation>
    <scope>NUCLEOTIDE SEQUENCE [LARGE SCALE GENOMIC DNA]</scope>
</reference>
<proteinExistence type="predicted"/>
<evidence type="ECO:0000313" key="2">
    <source>
        <dbReference type="Proteomes" id="UP000250784"/>
    </source>
</evidence>
<protein>
    <submittedName>
        <fullName evidence="1">Tail protein</fullName>
    </submittedName>
</protein>
<sequence length="452" mass="49732">MAQSVTNTDNSSALANSLFTTLTSGISVPADPDFSADRYNFDPATDATAGLYDDIVGATLAEVTAGSGTIDGTGAFDVFMQALDKHLEREFKNNRITGSQYAEVYTAVANQAMGQAVGFVLQKDQARWNAVTAQMQARVAEIEAVVALVNLERAKIEAAESNFKLNLTAAQYGLTKMQIATEEATHDGVTTDNAIKEYNLNYLQPAELAIKQYERMQVMPSTVAMNNVQVDRILPAQAAIAEFQNRVLQPLEQDIQELQRDRIIPVQADMEEFKRDYIQPVELAQQQHILNQRMPQETALIKEQVETQRANTLDTRVDGLTPISGVVGLQKRNLTSDADIKDYNLANTLPTQVTLLGKQIIMTTEQGEAERAKTLNTRSDGATVVGSVGKQKDLYTQQIDSFIKDAQHKAAKLYLDSWVTRKTLDDAVQPPSEMSTDEVGDVIHAVRTNNSL</sequence>
<dbReference type="Proteomes" id="UP000250784">
    <property type="component" value="Segment"/>
</dbReference>
<name>A0A2Z4QGN6_9CAUD</name>